<organism evidence="4 5">
    <name type="scientific">Papaver atlanticum</name>
    <dbReference type="NCBI Taxonomy" id="357466"/>
    <lineage>
        <taxon>Eukaryota</taxon>
        <taxon>Viridiplantae</taxon>
        <taxon>Streptophyta</taxon>
        <taxon>Embryophyta</taxon>
        <taxon>Tracheophyta</taxon>
        <taxon>Spermatophyta</taxon>
        <taxon>Magnoliopsida</taxon>
        <taxon>Ranunculales</taxon>
        <taxon>Papaveraceae</taxon>
        <taxon>Papaveroideae</taxon>
        <taxon>Papaver</taxon>
    </lineage>
</organism>
<reference evidence="4" key="1">
    <citation type="submission" date="2022-04" db="EMBL/GenBank/DDBJ databases">
        <title>A functionally conserved STORR gene fusion in Papaver species that diverged 16.8 million years ago.</title>
        <authorList>
            <person name="Catania T."/>
        </authorList>
    </citation>
    <scope>NUCLEOTIDE SEQUENCE</scope>
    <source>
        <strain evidence="4">S-188037</strain>
    </source>
</reference>
<dbReference type="Pfam" id="PF25043">
    <property type="entry name" value="DUF7788"/>
    <property type="match status" value="1"/>
</dbReference>
<accession>A0AAD4XPT5</accession>
<dbReference type="PIRSF" id="PIRSF015417">
    <property type="entry name" value="T31B5_30_vWA"/>
    <property type="match status" value="1"/>
</dbReference>
<comment type="caution">
    <text evidence="4">The sequence shown here is derived from an EMBL/GenBank/DDBJ whole genome shotgun (WGS) entry which is preliminary data.</text>
</comment>
<protein>
    <submittedName>
        <fullName evidence="4">Uncharacterized protein</fullName>
    </submittedName>
</protein>
<evidence type="ECO:0000259" key="2">
    <source>
        <dbReference type="Pfam" id="PF11443"/>
    </source>
</evidence>
<feature type="coiled-coil region" evidence="1">
    <location>
        <begin position="198"/>
        <end position="225"/>
    </location>
</feature>
<dbReference type="InterPro" id="IPR058580">
    <property type="entry name" value="DUF2828"/>
</dbReference>
<dbReference type="EMBL" id="JAJJMB010007553">
    <property type="protein sequence ID" value="KAI3929905.1"/>
    <property type="molecule type" value="Genomic_DNA"/>
</dbReference>
<name>A0AAD4XPT5_9MAGN</name>
<sequence>MSSSCAVLQQVRHGLIRSALPKVSSSVSPLMGPPEIYKISNPPSPPLPPPSSSGNPLFDFFYHVVPGTKPKTVVRRLELAWNYDSLIALKLICNSRGVRGTGKSDKTSFYAAALWLHKHHPKTLACNVRTFAEFGSFKDLPEILHQIITKKGKEEEEPMPRPKSQFKLKLESRKEPMIERWRIPADIRIQANMDRDQIVKKRARIQRKEARIKKAVRAIETYNGDANYRFLHDRISEVFAECLVSDLQNLNSGNIRKISFASKWCPSLDLSYDQSTLLCESIARRIFPRELFPEYEKIDEAHYRFRIRDRLRKEVLVPLRSALKLPELYMSSNNWRMLPYDQVPSVAMKRYRKTFMKYDKGRFKSYRKSIKQGEKKIAVGTLLPHQILAASRYDQNVAEIQWRRMVEDLLKISKLKDSLAIWGGPASGRAKNVSMALSLLVSEMSQGPWKGKLMTFWRVPTLEKIEGDDLSWKESFVIEDCHMDIAIDFQRVFDVILQVAVDGKLKEDEMIKRLYVFTKMEFKYASHKVITYRLGDDGEVLEQVNGDWETDYREIQKKFRERGFSNVPEIVFWNLEHPVTTVVKGGYTGVTLVSGFSCKLLKLFVEGDIDDINPVALMESAISGKEYDKLVVVD</sequence>
<keyword evidence="5" id="KW-1185">Reference proteome</keyword>
<evidence type="ECO:0000313" key="5">
    <source>
        <dbReference type="Proteomes" id="UP001202328"/>
    </source>
</evidence>
<evidence type="ECO:0000259" key="3">
    <source>
        <dbReference type="Pfam" id="PF25043"/>
    </source>
</evidence>
<dbReference type="Pfam" id="PF11443">
    <property type="entry name" value="DUF2828"/>
    <property type="match status" value="1"/>
</dbReference>
<dbReference type="PANTHER" id="PTHR31373:SF17">
    <property type="entry name" value="OS06G0652100 PROTEIN"/>
    <property type="match status" value="1"/>
</dbReference>
<evidence type="ECO:0000256" key="1">
    <source>
        <dbReference type="SAM" id="Coils"/>
    </source>
</evidence>
<dbReference type="InterPro" id="IPR056690">
    <property type="entry name" value="DUF7788"/>
</dbReference>
<feature type="domain" description="DUF7788" evidence="3">
    <location>
        <begin position="428"/>
        <end position="609"/>
    </location>
</feature>
<gene>
    <name evidence="4" type="ORF">MKW98_004059</name>
</gene>
<feature type="domain" description="DUF2828" evidence="2">
    <location>
        <begin position="51"/>
        <end position="415"/>
    </location>
</feature>
<keyword evidence="1" id="KW-0175">Coiled coil</keyword>
<proteinExistence type="predicted"/>
<evidence type="ECO:0000313" key="4">
    <source>
        <dbReference type="EMBL" id="KAI3929905.1"/>
    </source>
</evidence>
<dbReference type="Proteomes" id="UP001202328">
    <property type="component" value="Unassembled WGS sequence"/>
</dbReference>
<dbReference type="AlphaFoldDB" id="A0AAD4XPT5"/>
<dbReference type="PANTHER" id="PTHR31373">
    <property type="entry name" value="OS06G0652100 PROTEIN"/>
    <property type="match status" value="1"/>
</dbReference>
<dbReference type="InterPro" id="IPR011205">
    <property type="entry name" value="UCP015417_vWA"/>
</dbReference>